<dbReference type="SUPFAM" id="SSF52172">
    <property type="entry name" value="CheY-like"/>
    <property type="match status" value="1"/>
</dbReference>
<feature type="domain" description="HTH araC/xylS-type" evidence="5">
    <location>
        <begin position="142"/>
        <end position="240"/>
    </location>
</feature>
<dbReference type="Gene3D" id="3.40.50.2300">
    <property type="match status" value="1"/>
</dbReference>
<dbReference type="Proteomes" id="UP000234789">
    <property type="component" value="Unassembled WGS sequence"/>
</dbReference>
<keyword evidence="2 7" id="KW-0238">DNA-binding</keyword>
<reference evidence="7 8" key="1">
    <citation type="submission" date="2017-05" db="EMBL/GenBank/DDBJ databases">
        <title>Functional genome analysis of Paenibacillus pasadenensis strain R16: insights on endophytic life style and antifungal activity.</title>
        <authorList>
            <person name="Passera A."/>
            <person name="Marcolungo L."/>
            <person name="Casati P."/>
            <person name="Brasca M."/>
            <person name="Quaglino F."/>
            <person name="Delledonne M."/>
        </authorList>
    </citation>
    <scope>NUCLEOTIDE SEQUENCE [LARGE SCALE GENOMIC DNA]</scope>
    <source>
        <strain evidence="7 8">R16</strain>
    </source>
</reference>
<dbReference type="PANTHER" id="PTHR43280:SF2">
    <property type="entry name" value="HTH-TYPE TRANSCRIPTIONAL REGULATOR EXSA"/>
    <property type="match status" value="1"/>
</dbReference>
<dbReference type="InterPro" id="IPR018062">
    <property type="entry name" value="HTH_AraC-typ_CS"/>
</dbReference>
<dbReference type="PROSITE" id="PS01124">
    <property type="entry name" value="HTH_ARAC_FAMILY_2"/>
    <property type="match status" value="1"/>
</dbReference>
<organism evidence="7 8">
    <name type="scientific">Paenibacillus pasadenensis</name>
    <dbReference type="NCBI Taxonomy" id="217090"/>
    <lineage>
        <taxon>Bacteria</taxon>
        <taxon>Bacillati</taxon>
        <taxon>Bacillota</taxon>
        <taxon>Bacilli</taxon>
        <taxon>Bacillales</taxon>
        <taxon>Paenibacillaceae</taxon>
        <taxon>Paenibacillus</taxon>
    </lineage>
</organism>
<accession>A0A2N5N6H0</accession>
<dbReference type="PROSITE" id="PS00041">
    <property type="entry name" value="HTH_ARAC_FAMILY_1"/>
    <property type="match status" value="1"/>
</dbReference>
<sequence>MDSNARSSQACSSLLDWSQYGLELKALQLPTVEAMMDAVDPLSCSLILIGMGNPDFGMELCERIRRISRVPIILLGGRGDFPLMRRALALQVSDCILHPVQARDLHDSLKALTNRLGLTAGPAADDGASGEHGVPAAEPIIETVKQYVEQELHHNITLKKISALLHFNCAYLGQKFKCHVHMSFNEYLLQQRMEKAKALLENTDMRIYEIARRVGYTEIDWFYKNFKAYTGASANEYRKQLIDSA</sequence>
<dbReference type="EMBL" id="NFEZ01000004">
    <property type="protein sequence ID" value="PLT45879.1"/>
    <property type="molecule type" value="Genomic_DNA"/>
</dbReference>
<keyword evidence="3" id="KW-0804">Transcription</keyword>
<dbReference type="InterPro" id="IPR009057">
    <property type="entry name" value="Homeodomain-like_sf"/>
</dbReference>
<name>A0A2N5N6H0_9BACL</name>
<comment type="caution">
    <text evidence="4">Lacks conserved residue(s) required for the propagation of feature annotation.</text>
</comment>
<evidence type="ECO:0000256" key="4">
    <source>
        <dbReference type="PROSITE-ProRule" id="PRU00169"/>
    </source>
</evidence>
<dbReference type="GO" id="GO:0003700">
    <property type="term" value="F:DNA-binding transcription factor activity"/>
    <property type="evidence" value="ECO:0007669"/>
    <property type="project" value="InterPro"/>
</dbReference>
<dbReference type="Gene3D" id="1.10.10.60">
    <property type="entry name" value="Homeodomain-like"/>
    <property type="match status" value="2"/>
</dbReference>
<evidence type="ECO:0000256" key="1">
    <source>
        <dbReference type="ARBA" id="ARBA00023015"/>
    </source>
</evidence>
<dbReference type="InterPro" id="IPR001789">
    <property type="entry name" value="Sig_transdc_resp-reg_receiver"/>
</dbReference>
<evidence type="ECO:0000256" key="2">
    <source>
        <dbReference type="ARBA" id="ARBA00023125"/>
    </source>
</evidence>
<dbReference type="InterPro" id="IPR011006">
    <property type="entry name" value="CheY-like_superfamily"/>
</dbReference>
<dbReference type="Pfam" id="PF12833">
    <property type="entry name" value="HTH_18"/>
    <property type="match status" value="1"/>
</dbReference>
<evidence type="ECO:0000313" key="8">
    <source>
        <dbReference type="Proteomes" id="UP000234789"/>
    </source>
</evidence>
<dbReference type="SUPFAM" id="SSF46689">
    <property type="entry name" value="Homeodomain-like"/>
    <property type="match status" value="2"/>
</dbReference>
<dbReference type="PANTHER" id="PTHR43280">
    <property type="entry name" value="ARAC-FAMILY TRANSCRIPTIONAL REGULATOR"/>
    <property type="match status" value="1"/>
</dbReference>
<gene>
    <name evidence="7" type="ORF">B8V81_4310</name>
</gene>
<evidence type="ECO:0000259" key="5">
    <source>
        <dbReference type="PROSITE" id="PS01124"/>
    </source>
</evidence>
<dbReference type="PROSITE" id="PS50110">
    <property type="entry name" value="RESPONSE_REGULATORY"/>
    <property type="match status" value="1"/>
</dbReference>
<dbReference type="AlphaFoldDB" id="A0A2N5N6H0"/>
<evidence type="ECO:0000313" key="7">
    <source>
        <dbReference type="EMBL" id="PLT45879.1"/>
    </source>
</evidence>
<dbReference type="GO" id="GO:0043565">
    <property type="term" value="F:sequence-specific DNA binding"/>
    <property type="evidence" value="ECO:0007669"/>
    <property type="project" value="InterPro"/>
</dbReference>
<dbReference type="GO" id="GO:0000160">
    <property type="term" value="P:phosphorelay signal transduction system"/>
    <property type="evidence" value="ECO:0007669"/>
    <property type="project" value="InterPro"/>
</dbReference>
<dbReference type="SMART" id="SM00342">
    <property type="entry name" value="HTH_ARAC"/>
    <property type="match status" value="1"/>
</dbReference>
<evidence type="ECO:0000256" key="3">
    <source>
        <dbReference type="ARBA" id="ARBA00023163"/>
    </source>
</evidence>
<keyword evidence="1" id="KW-0805">Transcription regulation</keyword>
<keyword evidence="8" id="KW-1185">Reference proteome</keyword>
<feature type="domain" description="Response regulatory" evidence="6">
    <location>
        <begin position="1"/>
        <end position="113"/>
    </location>
</feature>
<dbReference type="InterPro" id="IPR018060">
    <property type="entry name" value="HTH_AraC"/>
</dbReference>
<comment type="caution">
    <text evidence="7">The sequence shown here is derived from an EMBL/GenBank/DDBJ whole genome shotgun (WGS) entry which is preliminary data.</text>
</comment>
<evidence type="ECO:0000259" key="6">
    <source>
        <dbReference type="PROSITE" id="PS50110"/>
    </source>
</evidence>
<protein>
    <submittedName>
        <fullName evidence="7">DNA-binding response regulator, AraC family</fullName>
    </submittedName>
</protein>
<proteinExistence type="predicted"/>